<accession>A0A8S1C5W6</accession>
<organism evidence="1 2">
    <name type="scientific">Cloeon dipterum</name>
    <dbReference type="NCBI Taxonomy" id="197152"/>
    <lineage>
        <taxon>Eukaryota</taxon>
        <taxon>Metazoa</taxon>
        <taxon>Ecdysozoa</taxon>
        <taxon>Arthropoda</taxon>
        <taxon>Hexapoda</taxon>
        <taxon>Insecta</taxon>
        <taxon>Pterygota</taxon>
        <taxon>Palaeoptera</taxon>
        <taxon>Ephemeroptera</taxon>
        <taxon>Pisciforma</taxon>
        <taxon>Baetidae</taxon>
        <taxon>Cloeon</taxon>
    </lineage>
</organism>
<dbReference type="AlphaFoldDB" id="A0A8S1C5W6"/>
<dbReference type="Proteomes" id="UP000494165">
    <property type="component" value="Unassembled WGS sequence"/>
</dbReference>
<protein>
    <submittedName>
        <fullName evidence="1">Uncharacterized protein</fullName>
    </submittedName>
</protein>
<evidence type="ECO:0000313" key="2">
    <source>
        <dbReference type="Proteomes" id="UP000494165"/>
    </source>
</evidence>
<keyword evidence="2" id="KW-1185">Reference proteome</keyword>
<gene>
    <name evidence="1" type="ORF">CLODIP_2_CD09315</name>
</gene>
<proteinExistence type="predicted"/>
<reference evidence="1 2" key="1">
    <citation type="submission" date="2020-04" db="EMBL/GenBank/DDBJ databases">
        <authorList>
            <person name="Alioto T."/>
            <person name="Alioto T."/>
            <person name="Gomez Garrido J."/>
        </authorList>
    </citation>
    <scope>NUCLEOTIDE SEQUENCE [LARGE SCALE GENOMIC DNA]</scope>
</reference>
<dbReference type="EMBL" id="CADEPI010000016">
    <property type="protein sequence ID" value="CAB3364532.1"/>
    <property type="molecule type" value="Genomic_DNA"/>
</dbReference>
<sequence length="205" mass="23425">MPWQCYYSGIYQDSKSLVLCSRMSSGEPIPVVRSWVGDNCLLGYAMDEIGQFVYSYQSGGFNCYSSKNYQLLYADGLEFSYPEDVSKRDWFVAGLTVKNKSIYIGSFDVQGIDLCGMVVHGVCAINAYWNNKKIDIRKNEYKILAHSHYGSIYSNIGDRIYEFNRYGVLDIAALRGLMDEFNSKTILRIVPFEGFTQDKPFVGWK</sequence>
<evidence type="ECO:0000313" key="1">
    <source>
        <dbReference type="EMBL" id="CAB3364532.1"/>
    </source>
</evidence>
<comment type="caution">
    <text evidence="1">The sequence shown here is derived from an EMBL/GenBank/DDBJ whole genome shotgun (WGS) entry which is preliminary data.</text>
</comment>
<name>A0A8S1C5W6_9INSE</name>